<dbReference type="CDD" id="cd18746">
    <property type="entry name" value="PIN_VapC4-5_FitB-like"/>
    <property type="match status" value="1"/>
</dbReference>
<keyword evidence="2" id="KW-1277">Toxin-antitoxin system</keyword>
<evidence type="ECO:0000256" key="2">
    <source>
        <dbReference type="ARBA" id="ARBA00022649"/>
    </source>
</evidence>
<sequence>MKYLLDTCVISEVIKKSPNENVLSWLQAQDEDSLYLSVLTFGEIEKGIEKASDQSRKAKLKLWVEDDLKKRFEGRIIPIDMDIVTRWGSIQGLSELSGKTMPSIDGLIAVSGVAKNCIVVARNISDMEQSTAELFNSWGYVGL</sequence>
<keyword evidence="6" id="KW-0460">Magnesium</keyword>
<dbReference type="PANTHER" id="PTHR33653:SF1">
    <property type="entry name" value="RIBONUCLEASE VAPC2"/>
    <property type="match status" value="1"/>
</dbReference>
<dbReference type="InterPro" id="IPR050556">
    <property type="entry name" value="Type_II_TA_system_RNase"/>
</dbReference>
<dbReference type="Gene3D" id="3.40.50.1010">
    <property type="entry name" value="5'-nuclease"/>
    <property type="match status" value="1"/>
</dbReference>
<dbReference type="Pfam" id="PF01850">
    <property type="entry name" value="PIN"/>
    <property type="match status" value="1"/>
</dbReference>
<comment type="similarity">
    <text evidence="7">Belongs to the PINc/VapC protein family.</text>
</comment>
<reference evidence="9" key="1">
    <citation type="submission" date="2020-01" db="EMBL/GenBank/DDBJ databases">
        <authorList>
            <person name="Meier V. D."/>
            <person name="Meier V D."/>
        </authorList>
    </citation>
    <scope>NUCLEOTIDE SEQUENCE</scope>
    <source>
        <strain evidence="9">HLG_WM_MAG_08</strain>
    </source>
</reference>
<keyword evidence="3" id="KW-0540">Nuclease</keyword>
<dbReference type="InterPro" id="IPR002716">
    <property type="entry name" value="PIN_dom"/>
</dbReference>
<evidence type="ECO:0000256" key="3">
    <source>
        <dbReference type="ARBA" id="ARBA00022722"/>
    </source>
</evidence>
<feature type="domain" description="PIN" evidence="8">
    <location>
        <begin position="3"/>
        <end position="122"/>
    </location>
</feature>
<dbReference type="GO" id="GO:0004518">
    <property type="term" value="F:nuclease activity"/>
    <property type="evidence" value="ECO:0007669"/>
    <property type="project" value="UniProtKB-KW"/>
</dbReference>
<keyword evidence="4" id="KW-0479">Metal-binding</keyword>
<keyword evidence="5" id="KW-0378">Hydrolase</keyword>
<evidence type="ECO:0000313" key="9">
    <source>
        <dbReference type="EMBL" id="CAA6818819.1"/>
    </source>
</evidence>
<dbReference type="AlphaFoldDB" id="A0A6S6TW38"/>
<gene>
    <name evidence="9" type="ORF">HELGO_WM20452</name>
</gene>
<comment type="cofactor">
    <cofactor evidence="1">
        <name>Mg(2+)</name>
        <dbReference type="ChEBI" id="CHEBI:18420"/>
    </cofactor>
</comment>
<evidence type="ECO:0000256" key="4">
    <source>
        <dbReference type="ARBA" id="ARBA00022723"/>
    </source>
</evidence>
<dbReference type="InterPro" id="IPR029060">
    <property type="entry name" value="PIN-like_dom_sf"/>
</dbReference>
<dbReference type="GO" id="GO:0046872">
    <property type="term" value="F:metal ion binding"/>
    <property type="evidence" value="ECO:0007669"/>
    <property type="project" value="UniProtKB-KW"/>
</dbReference>
<name>A0A6S6TW38_9GAMM</name>
<dbReference type="GO" id="GO:0016787">
    <property type="term" value="F:hydrolase activity"/>
    <property type="evidence" value="ECO:0007669"/>
    <property type="project" value="UniProtKB-KW"/>
</dbReference>
<organism evidence="9">
    <name type="scientific">uncultured Thiotrichaceae bacterium</name>
    <dbReference type="NCBI Taxonomy" id="298394"/>
    <lineage>
        <taxon>Bacteria</taxon>
        <taxon>Pseudomonadati</taxon>
        <taxon>Pseudomonadota</taxon>
        <taxon>Gammaproteobacteria</taxon>
        <taxon>Thiotrichales</taxon>
        <taxon>Thiotrichaceae</taxon>
        <taxon>environmental samples</taxon>
    </lineage>
</organism>
<proteinExistence type="inferred from homology"/>
<evidence type="ECO:0000256" key="1">
    <source>
        <dbReference type="ARBA" id="ARBA00001946"/>
    </source>
</evidence>
<evidence type="ECO:0000256" key="5">
    <source>
        <dbReference type="ARBA" id="ARBA00022801"/>
    </source>
</evidence>
<dbReference type="EMBL" id="CACVAV010000292">
    <property type="protein sequence ID" value="CAA6818819.1"/>
    <property type="molecule type" value="Genomic_DNA"/>
</dbReference>
<dbReference type="SUPFAM" id="SSF88723">
    <property type="entry name" value="PIN domain-like"/>
    <property type="match status" value="1"/>
</dbReference>
<evidence type="ECO:0000256" key="6">
    <source>
        <dbReference type="ARBA" id="ARBA00022842"/>
    </source>
</evidence>
<evidence type="ECO:0000256" key="7">
    <source>
        <dbReference type="ARBA" id="ARBA00038093"/>
    </source>
</evidence>
<protein>
    <recommendedName>
        <fullName evidence="8">PIN domain-containing protein</fullName>
    </recommendedName>
</protein>
<evidence type="ECO:0000259" key="8">
    <source>
        <dbReference type="Pfam" id="PF01850"/>
    </source>
</evidence>
<accession>A0A6S6TW38</accession>
<dbReference type="PANTHER" id="PTHR33653">
    <property type="entry name" value="RIBONUCLEASE VAPC2"/>
    <property type="match status" value="1"/>
</dbReference>